<name>A0A2P2MVF5_RHIMU</name>
<evidence type="ECO:0000313" key="1">
    <source>
        <dbReference type="EMBL" id="MBX34198.1"/>
    </source>
</evidence>
<dbReference type="AlphaFoldDB" id="A0A2P2MVF5"/>
<proteinExistence type="predicted"/>
<sequence length="52" mass="5261">MTLGKSSSADSEGPVPFKAVFPADEECFLTIVNFGFSTANPPGGSLGAPVTN</sequence>
<reference evidence="1" key="1">
    <citation type="submission" date="2018-02" db="EMBL/GenBank/DDBJ databases">
        <title>Rhizophora mucronata_Transcriptome.</title>
        <authorList>
            <person name="Meera S.P."/>
            <person name="Sreeshan A."/>
            <person name="Augustine A."/>
        </authorList>
    </citation>
    <scope>NUCLEOTIDE SEQUENCE</scope>
    <source>
        <tissue evidence="1">Leaf</tissue>
    </source>
</reference>
<protein>
    <submittedName>
        <fullName evidence="1">E3 ubiquitin-protein ligase UPL3-like</fullName>
    </submittedName>
</protein>
<accession>A0A2P2MVF5</accession>
<dbReference type="EMBL" id="GGEC01053714">
    <property type="protein sequence ID" value="MBX34198.1"/>
    <property type="molecule type" value="Transcribed_RNA"/>
</dbReference>
<organism evidence="1">
    <name type="scientific">Rhizophora mucronata</name>
    <name type="common">Asiatic mangrove</name>
    <dbReference type="NCBI Taxonomy" id="61149"/>
    <lineage>
        <taxon>Eukaryota</taxon>
        <taxon>Viridiplantae</taxon>
        <taxon>Streptophyta</taxon>
        <taxon>Embryophyta</taxon>
        <taxon>Tracheophyta</taxon>
        <taxon>Spermatophyta</taxon>
        <taxon>Magnoliopsida</taxon>
        <taxon>eudicotyledons</taxon>
        <taxon>Gunneridae</taxon>
        <taxon>Pentapetalae</taxon>
        <taxon>rosids</taxon>
        <taxon>fabids</taxon>
        <taxon>Malpighiales</taxon>
        <taxon>Rhizophoraceae</taxon>
        <taxon>Rhizophora</taxon>
    </lineage>
</organism>